<dbReference type="NCBIfam" id="TIGR02158">
    <property type="entry name" value="PA_CoA_Oxy3"/>
    <property type="match status" value="1"/>
</dbReference>
<dbReference type="InterPro" id="IPR009078">
    <property type="entry name" value="Ferritin-like_SF"/>
</dbReference>
<dbReference type="PANTHER" id="PTHR30458">
    <property type="entry name" value="PHENYLACETIC ACID DEGRADATION PROTEIN PAA"/>
    <property type="match status" value="1"/>
</dbReference>
<name>A0ABV5WYQ4_9MICO</name>
<organism evidence="2 3">
    <name type="scientific">Brevibacterium otitidis</name>
    <dbReference type="NCBI Taxonomy" id="53364"/>
    <lineage>
        <taxon>Bacteria</taxon>
        <taxon>Bacillati</taxon>
        <taxon>Actinomycetota</taxon>
        <taxon>Actinomycetes</taxon>
        <taxon>Micrococcales</taxon>
        <taxon>Brevibacteriaceae</taxon>
        <taxon>Brevibacterium</taxon>
    </lineage>
</organism>
<protein>
    <submittedName>
        <fullName evidence="2">1,2-phenylacetyl-CoA epoxidase subunit PaaC</fullName>
        <ecNumber evidence="2">1.14.13.149</ecNumber>
    </submittedName>
</protein>
<feature type="region of interest" description="Disordered" evidence="1">
    <location>
        <begin position="1"/>
        <end position="20"/>
    </location>
</feature>
<dbReference type="InterPro" id="IPR052703">
    <property type="entry name" value="Aromatic_CoA_ox/epox"/>
</dbReference>
<evidence type="ECO:0000313" key="3">
    <source>
        <dbReference type="Proteomes" id="UP001589707"/>
    </source>
</evidence>
<comment type="caution">
    <text evidence="2">The sequence shown here is derived from an EMBL/GenBank/DDBJ whole genome shotgun (WGS) entry which is preliminary data.</text>
</comment>
<dbReference type="Gene3D" id="1.20.1260.10">
    <property type="match status" value="1"/>
</dbReference>
<evidence type="ECO:0000256" key="1">
    <source>
        <dbReference type="SAM" id="MobiDB-lite"/>
    </source>
</evidence>
<gene>
    <name evidence="2" type="primary">paaC</name>
    <name evidence="2" type="ORF">ACFFN1_02640</name>
</gene>
<accession>A0ABV5WYQ4</accession>
<keyword evidence="2" id="KW-0560">Oxidoreductase</keyword>
<dbReference type="RefSeq" id="WP_376838339.1">
    <property type="nucleotide sequence ID" value="NZ_JBHMAU010000023.1"/>
</dbReference>
<dbReference type="EC" id="1.14.13.149" evidence="2"/>
<proteinExistence type="predicted"/>
<sequence length="308" mass="33168">MSTEPLNPQAEPEAPATDVAEAPTAEAVPAATGMPTVGDELVVDPLLPGAGVPLTATITTVPREDVARYALALGDDALITAQRLGELVAKGPELEEDIALTNIALDQLGAARMFLQYAGRGLGKTEDDLAYFRDEAEFRSCGLVEQPNGDFGQTIAKVLLTSLYQQLLYRGLLDSADEFLAAVAAKSLKEVDYHVEHATMWTLRLGDGTEESHQRMQAGIDVMWPYLEELFDDSGWAELVETGVAVSAAGLREEYHARLAEILQTATLTAPEVPPARGRGRSGLHSPHLGYILAEMQVLARQHPGVTW</sequence>
<dbReference type="PIRSF" id="PIRSF037834">
    <property type="entry name" value="PA_CoA_Oase3"/>
    <property type="match status" value="1"/>
</dbReference>
<keyword evidence="3" id="KW-1185">Reference proteome</keyword>
<dbReference type="Pfam" id="PF05138">
    <property type="entry name" value="PaaA_PaaC"/>
    <property type="match status" value="1"/>
</dbReference>
<evidence type="ECO:0000313" key="2">
    <source>
        <dbReference type="EMBL" id="MFB9775316.1"/>
    </source>
</evidence>
<reference evidence="2 3" key="1">
    <citation type="submission" date="2024-09" db="EMBL/GenBank/DDBJ databases">
        <authorList>
            <person name="Sun Q."/>
            <person name="Mori K."/>
        </authorList>
    </citation>
    <scope>NUCLEOTIDE SEQUENCE [LARGE SCALE GENOMIC DNA]</scope>
    <source>
        <strain evidence="2 3">JCM 11683</strain>
    </source>
</reference>
<dbReference type="Proteomes" id="UP001589707">
    <property type="component" value="Unassembled WGS sequence"/>
</dbReference>
<dbReference type="SUPFAM" id="SSF47240">
    <property type="entry name" value="Ferritin-like"/>
    <property type="match status" value="1"/>
</dbReference>
<dbReference type="InterPro" id="IPR011882">
    <property type="entry name" value="PaaC"/>
</dbReference>
<dbReference type="InterPro" id="IPR012347">
    <property type="entry name" value="Ferritin-like"/>
</dbReference>
<dbReference type="EMBL" id="JBHMAU010000023">
    <property type="protein sequence ID" value="MFB9775316.1"/>
    <property type="molecule type" value="Genomic_DNA"/>
</dbReference>
<dbReference type="PANTHER" id="PTHR30458:SF0">
    <property type="entry name" value="1,2-PHENYLACETYL-COA EPOXIDASE, SUBUNIT C"/>
    <property type="match status" value="1"/>
</dbReference>
<dbReference type="InterPro" id="IPR007814">
    <property type="entry name" value="PaaA_PaaC"/>
</dbReference>
<feature type="compositionally biased region" description="Low complexity" evidence="1">
    <location>
        <begin position="10"/>
        <end position="20"/>
    </location>
</feature>
<dbReference type="GO" id="GO:0097266">
    <property type="term" value="F:phenylacetyl-CoA 1,2-epoxidase activity"/>
    <property type="evidence" value="ECO:0007669"/>
    <property type="project" value="UniProtKB-EC"/>
</dbReference>